<feature type="domain" description="Reverse transcriptase Ty1/copia-type" evidence="1">
    <location>
        <begin position="1"/>
        <end position="64"/>
    </location>
</feature>
<dbReference type="PANTHER" id="PTHR11439:SF471">
    <property type="entry name" value="REVERSE TRANSCRIPTASE TY1_COPIA-TYPE DOMAIN-CONTAINING PROTEIN"/>
    <property type="match status" value="1"/>
</dbReference>
<proteinExistence type="predicted"/>
<dbReference type="STRING" id="4097.A0A1S3Z6K4"/>
<reference evidence="2" key="1">
    <citation type="submission" date="2025-08" db="UniProtKB">
        <authorList>
            <consortium name="RefSeq"/>
        </authorList>
    </citation>
    <scope>IDENTIFICATION</scope>
</reference>
<dbReference type="Pfam" id="PF07727">
    <property type="entry name" value="RVT_2"/>
    <property type="match status" value="1"/>
</dbReference>
<accession>A0A1S3Z6K4</accession>
<dbReference type="PaxDb" id="4097-A0A1S3Z6K4"/>
<name>A0A1S3Z6K4_TOBAC</name>
<dbReference type="InterPro" id="IPR013103">
    <property type="entry name" value="RVT_2"/>
</dbReference>
<dbReference type="KEGG" id="nta:107783396"/>
<dbReference type="PANTHER" id="PTHR11439">
    <property type="entry name" value="GAG-POL-RELATED RETROTRANSPOSON"/>
    <property type="match status" value="1"/>
</dbReference>
<gene>
    <name evidence="2" type="primary">LOC107783396</name>
</gene>
<protein>
    <submittedName>
        <fullName evidence="2">Uncharacterized mitochondrial protein AtMg00810-like</fullName>
    </submittedName>
</protein>
<organism evidence="2">
    <name type="scientific">Nicotiana tabacum</name>
    <name type="common">Common tobacco</name>
    <dbReference type="NCBI Taxonomy" id="4097"/>
    <lineage>
        <taxon>Eukaryota</taxon>
        <taxon>Viridiplantae</taxon>
        <taxon>Streptophyta</taxon>
        <taxon>Embryophyta</taxon>
        <taxon>Tracheophyta</taxon>
        <taxon>Spermatophyta</taxon>
        <taxon>Magnoliopsida</taxon>
        <taxon>eudicotyledons</taxon>
        <taxon>Gunneridae</taxon>
        <taxon>Pentapetalae</taxon>
        <taxon>asterids</taxon>
        <taxon>lamiids</taxon>
        <taxon>Solanales</taxon>
        <taxon>Solanaceae</taxon>
        <taxon>Nicotianoideae</taxon>
        <taxon>Nicotianeae</taxon>
        <taxon>Nicotiana</taxon>
    </lineage>
</organism>
<evidence type="ECO:0000259" key="1">
    <source>
        <dbReference type="Pfam" id="PF07727"/>
    </source>
</evidence>
<dbReference type="OrthoDB" id="1688190at2759"/>
<dbReference type="AlphaFoldDB" id="A0A1S3Z6K4"/>
<dbReference type="RefSeq" id="XP_016459847.1">
    <property type="nucleotide sequence ID" value="XM_016604361.1"/>
</dbReference>
<sequence>MINEAKEVLHQQFKVKDLGKLRYFLVIEILRSQHGILLNQRKYTLELILELGLSGGNSAVTPLEINQKLTSLEYDKEARVQGDDPIVDITGYQKLIGKLLYLIVTRPDISYAVQNLSQFMQAPKKSHIDAAIRVVTYLKATPGMRVLMHMESTETLLGFCD</sequence>
<evidence type="ECO:0000313" key="2">
    <source>
        <dbReference type="RefSeq" id="XP_016459847.1"/>
    </source>
</evidence>